<comment type="similarity">
    <text evidence="1">Belongs to the TCP10 family.</text>
</comment>
<feature type="domain" description="Centromere protein J C-terminal" evidence="3">
    <location>
        <begin position="458"/>
        <end position="489"/>
    </location>
</feature>
<dbReference type="Ensembl" id="ENSECAT00000033691.3">
    <property type="protein sequence ID" value="ENSECAP00000040126.2"/>
    <property type="gene ID" value="ENSECAG00000003447.4"/>
</dbReference>
<dbReference type="GeneTree" id="ENSGT00530000063927"/>
<gene>
    <name evidence="4" type="primary">TCP10L</name>
</gene>
<feature type="region of interest" description="Disordered" evidence="2">
    <location>
        <begin position="451"/>
        <end position="471"/>
    </location>
</feature>
<feature type="domain" description="Centromere protein J C-terminal" evidence="3">
    <location>
        <begin position="539"/>
        <end position="571"/>
    </location>
</feature>
<feature type="domain" description="Centromere protein J C-terminal" evidence="3">
    <location>
        <begin position="574"/>
        <end position="608"/>
    </location>
</feature>
<keyword evidence="5" id="KW-1185">Reference proteome</keyword>
<evidence type="ECO:0000313" key="4">
    <source>
        <dbReference type="Ensembl" id="ENSECAP00000040126.2"/>
    </source>
</evidence>
<protein>
    <submittedName>
        <fullName evidence="4">T-complex 10 like 2 (pseudo</fullName>
    </submittedName>
</protein>
<reference evidence="4" key="2">
    <citation type="submission" date="2025-08" db="UniProtKB">
        <authorList>
            <consortium name="Ensembl"/>
        </authorList>
    </citation>
    <scope>IDENTIFICATION</scope>
    <source>
        <strain evidence="4">Thoroughbred</strain>
    </source>
</reference>
<feature type="compositionally biased region" description="Polar residues" evidence="2">
    <location>
        <begin position="239"/>
        <end position="256"/>
    </location>
</feature>
<dbReference type="Pfam" id="PF07202">
    <property type="entry name" value="Tcp10_C"/>
    <property type="match status" value="4"/>
</dbReference>
<feature type="region of interest" description="Disordered" evidence="2">
    <location>
        <begin position="103"/>
        <end position="134"/>
    </location>
</feature>
<feature type="domain" description="Centromere protein J C-terminal" evidence="3">
    <location>
        <begin position="613"/>
        <end position="642"/>
    </location>
</feature>
<dbReference type="InterPro" id="IPR026581">
    <property type="entry name" value="TCP10L/CENPJ"/>
</dbReference>
<feature type="compositionally biased region" description="Basic and acidic residues" evidence="2">
    <location>
        <begin position="451"/>
        <end position="461"/>
    </location>
</feature>
<reference evidence="4 5" key="1">
    <citation type="journal article" date="2009" name="Science">
        <title>Genome sequence, comparative analysis, and population genetics of the domestic horse.</title>
        <authorList>
            <consortium name="Broad Institute Genome Sequencing Platform"/>
            <consortium name="Broad Institute Whole Genome Assembly Team"/>
            <person name="Wade C.M."/>
            <person name="Giulotto E."/>
            <person name="Sigurdsson S."/>
            <person name="Zoli M."/>
            <person name="Gnerre S."/>
            <person name="Imsland F."/>
            <person name="Lear T.L."/>
            <person name="Adelson D.L."/>
            <person name="Bailey E."/>
            <person name="Bellone R.R."/>
            <person name="Bloecker H."/>
            <person name="Distl O."/>
            <person name="Edgar R.C."/>
            <person name="Garber M."/>
            <person name="Leeb T."/>
            <person name="Mauceli E."/>
            <person name="MacLeod J.N."/>
            <person name="Penedo M.C.T."/>
            <person name="Raison J.M."/>
            <person name="Sharpe T."/>
            <person name="Vogel J."/>
            <person name="Andersson L."/>
            <person name="Antczak D.F."/>
            <person name="Biagi T."/>
            <person name="Binns M.M."/>
            <person name="Chowdhary B.P."/>
            <person name="Coleman S.J."/>
            <person name="Della Valle G."/>
            <person name="Fryc S."/>
            <person name="Guerin G."/>
            <person name="Hasegawa T."/>
            <person name="Hill E.W."/>
            <person name="Jurka J."/>
            <person name="Kiialainen A."/>
            <person name="Lindgren G."/>
            <person name="Liu J."/>
            <person name="Magnani E."/>
            <person name="Mickelson J.R."/>
            <person name="Murray J."/>
            <person name="Nergadze S.G."/>
            <person name="Onofrio R."/>
            <person name="Pedroni S."/>
            <person name="Piras M.F."/>
            <person name="Raudsepp T."/>
            <person name="Rocchi M."/>
            <person name="Roeed K.H."/>
            <person name="Ryder O.A."/>
            <person name="Searle S."/>
            <person name="Skow L."/>
            <person name="Swinburne J.E."/>
            <person name="Syvaenen A.C."/>
            <person name="Tozaki T."/>
            <person name="Valberg S.J."/>
            <person name="Vaudin M."/>
            <person name="White J.R."/>
            <person name="Zody M.C."/>
            <person name="Lander E.S."/>
            <person name="Lindblad-Toh K."/>
        </authorList>
    </citation>
    <scope>NUCLEOTIDE SEQUENCE [LARGE SCALE GENOMIC DNA]</scope>
    <source>
        <strain evidence="4 5">Thoroughbred</strain>
    </source>
</reference>
<name>A0A3Q2HZP8_HORSE</name>
<dbReference type="PaxDb" id="9796-ENSECAP00000040126"/>
<feature type="region of interest" description="Disordered" evidence="2">
    <location>
        <begin position="378"/>
        <end position="433"/>
    </location>
</feature>
<evidence type="ECO:0000259" key="3">
    <source>
        <dbReference type="Pfam" id="PF07202"/>
    </source>
</evidence>
<evidence type="ECO:0000256" key="2">
    <source>
        <dbReference type="SAM" id="MobiDB-lite"/>
    </source>
</evidence>
<dbReference type="Proteomes" id="UP000002281">
    <property type="component" value="Chromosome 31"/>
</dbReference>
<dbReference type="InParanoid" id="A0A3Q2HZP8"/>
<evidence type="ECO:0000256" key="1">
    <source>
        <dbReference type="ARBA" id="ARBA00005627"/>
    </source>
</evidence>
<dbReference type="InterPro" id="IPR009852">
    <property type="entry name" value="CENPJ_C_dom"/>
</dbReference>
<feature type="region of interest" description="Disordered" evidence="2">
    <location>
        <begin position="190"/>
        <end position="326"/>
    </location>
</feature>
<accession>A0A3Q2HZP8</accession>
<dbReference type="AlphaFoldDB" id="A0A3Q2HZP8"/>
<dbReference type="STRING" id="9796.ENSECAP00000040126"/>
<reference evidence="4" key="3">
    <citation type="submission" date="2025-09" db="UniProtKB">
        <authorList>
            <consortium name="Ensembl"/>
        </authorList>
    </citation>
    <scope>IDENTIFICATION</scope>
    <source>
        <strain evidence="4">Thoroughbred</strain>
    </source>
</reference>
<feature type="compositionally biased region" description="Low complexity" evidence="2">
    <location>
        <begin position="401"/>
        <end position="418"/>
    </location>
</feature>
<dbReference type="PANTHER" id="PTHR10331:SF25">
    <property type="entry name" value="T-COMPLEX PROTEIN 10A-RELATED"/>
    <property type="match status" value="1"/>
</dbReference>
<dbReference type="Bgee" id="ENSECAG00000003447">
    <property type="expression patterns" value="Expressed in testis and 12 other cell types or tissues"/>
</dbReference>
<dbReference type="FunFam" id="2.60.450.20:FF:000003">
    <property type="entry name" value="T-complex protein 10b"/>
    <property type="match status" value="1"/>
</dbReference>
<dbReference type="PANTHER" id="PTHR10331">
    <property type="entry name" value="T COMPLEX PROTEIN 10"/>
    <property type="match status" value="1"/>
</dbReference>
<sequence length="654" mass="72046">MPKRRASGGPACLVVLAGKPFRWLFLSHPRTHAVAMASVPCLCDFTVWIYLCRESRISTSKGRKMVKTHPLDRHLEIMRLPGKAAVSPCGQHRCSSRMLSAPLEAEEPAETGGPEDGRAGTTPQKVAGLSREDSQAQEMLRLQQQISELREVVRRQEAWWAAAHRRLQNQIDALLTQNLELLRDGPRASELQRLEAKKTHTASHPPRRKSDMLVSESNFGKTPPPTADEEIAPKHAGRQSHSATFVGQRPSSQNPISIKIERIDSGKRMSCGDGDKTLSRSLQVRSAMPTGRDIPSEDEPTVFEDEKAAHPSSQSLQKSNGRKSPVPAANVVLKEDEPAADGNAWPGTVLSSLSPPNGLPPLHFHLHWGQLHKHEADVLPHGSNRPAAPHPRELDIPLHDTSTSPSQSPVGSSPAQVQTDEFPGSSPNVAEPQNLPVEAVSSPNALQHVDTKIKKEEKAEEIQPPDGQVEQALSDSCKVINFSKGTEKDTSVDKKTTNTSAEKKTTVLRFLNGEVKKILPDQRVIYHHASAQTTHTIYPNGLEVVQFPNGLTEKFYPDGSKEIMFPDGTVKHLKDGQEEIVFPDGTTVSVERNGDKTIVFSNGQREIHTAQFKRREYPDGTSKTVYCNGHQETKYASGRVRIKDETGNIILDKK</sequence>
<dbReference type="OMA" id="DGNAWPG"/>
<organism evidence="4 5">
    <name type="scientific">Equus caballus</name>
    <name type="common">Horse</name>
    <dbReference type="NCBI Taxonomy" id="9796"/>
    <lineage>
        <taxon>Eukaryota</taxon>
        <taxon>Metazoa</taxon>
        <taxon>Chordata</taxon>
        <taxon>Craniata</taxon>
        <taxon>Vertebrata</taxon>
        <taxon>Euteleostomi</taxon>
        <taxon>Mammalia</taxon>
        <taxon>Eutheria</taxon>
        <taxon>Laurasiatheria</taxon>
        <taxon>Perissodactyla</taxon>
        <taxon>Equidae</taxon>
        <taxon>Equus</taxon>
    </lineage>
</organism>
<dbReference type="InterPro" id="IPR047002">
    <property type="entry name" value="Tcp10_C_sf"/>
</dbReference>
<dbReference type="SMR" id="A0A3Q2HZP8"/>
<evidence type="ECO:0000313" key="5">
    <source>
        <dbReference type="Proteomes" id="UP000002281"/>
    </source>
</evidence>
<dbReference type="Gene3D" id="2.60.450.20">
    <property type="match status" value="1"/>
</dbReference>
<proteinExistence type="inferred from homology"/>